<dbReference type="SUPFAM" id="SSF48150">
    <property type="entry name" value="DNA-glycosylase"/>
    <property type="match status" value="1"/>
</dbReference>
<organism evidence="9">
    <name type="scientific">candidate division WOR-3 bacterium</name>
    <dbReference type="NCBI Taxonomy" id="2052148"/>
    <lineage>
        <taxon>Bacteria</taxon>
        <taxon>Bacteria division WOR-3</taxon>
    </lineage>
</organism>
<evidence type="ECO:0000313" key="9">
    <source>
        <dbReference type="EMBL" id="HHE05124.1"/>
    </source>
</evidence>
<dbReference type="AlphaFoldDB" id="A0A7C5DFF0"/>
<evidence type="ECO:0000256" key="6">
    <source>
        <dbReference type="ARBA" id="ARBA00023014"/>
    </source>
</evidence>
<keyword evidence="4" id="KW-0378">Hydrolase</keyword>
<keyword evidence="2" id="KW-0479">Metal-binding</keyword>
<dbReference type="PANTHER" id="PTHR10359:SF18">
    <property type="entry name" value="ENDONUCLEASE III"/>
    <property type="match status" value="1"/>
</dbReference>
<evidence type="ECO:0000256" key="7">
    <source>
        <dbReference type="ARBA" id="ARBA00023295"/>
    </source>
</evidence>
<reference evidence="9" key="1">
    <citation type="journal article" date="2020" name="mSystems">
        <title>Genome- and Community-Level Interaction Insights into Carbon Utilization and Element Cycling Functions of Hydrothermarchaeota in Hydrothermal Sediment.</title>
        <authorList>
            <person name="Zhou Z."/>
            <person name="Liu Y."/>
            <person name="Xu W."/>
            <person name="Pan J."/>
            <person name="Luo Z.H."/>
            <person name="Li M."/>
        </authorList>
    </citation>
    <scope>NUCLEOTIDE SEQUENCE [LARGE SCALE GENOMIC DNA]</scope>
    <source>
        <strain evidence="9">HyVt-74</strain>
    </source>
</reference>
<comment type="caution">
    <text evidence="9">The sequence shown here is derived from an EMBL/GenBank/DDBJ whole genome shotgun (WGS) entry which is preliminary data.</text>
</comment>
<gene>
    <name evidence="9" type="ORF">ENL19_03575</name>
</gene>
<dbReference type="InterPro" id="IPR003265">
    <property type="entry name" value="HhH-GPD_domain"/>
</dbReference>
<keyword evidence="7" id="KW-0326">Glycosidase</keyword>
<evidence type="ECO:0000259" key="8">
    <source>
        <dbReference type="SMART" id="SM00478"/>
    </source>
</evidence>
<evidence type="ECO:0000256" key="3">
    <source>
        <dbReference type="ARBA" id="ARBA00022763"/>
    </source>
</evidence>
<keyword evidence="3" id="KW-0227">DNA damage</keyword>
<protein>
    <recommendedName>
        <fullName evidence="8">HhH-GPD domain-containing protein</fullName>
    </recommendedName>
</protein>
<keyword evidence="6" id="KW-0411">Iron-sulfur</keyword>
<dbReference type="SMART" id="SM00478">
    <property type="entry name" value="ENDO3c"/>
    <property type="match status" value="1"/>
</dbReference>
<evidence type="ECO:0000256" key="1">
    <source>
        <dbReference type="ARBA" id="ARBA00022485"/>
    </source>
</evidence>
<proteinExistence type="predicted"/>
<dbReference type="Gene3D" id="1.10.340.30">
    <property type="entry name" value="Hypothetical protein, domain 2"/>
    <property type="match status" value="1"/>
</dbReference>
<dbReference type="GO" id="GO:0019104">
    <property type="term" value="F:DNA N-glycosylase activity"/>
    <property type="evidence" value="ECO:0007669"/>
    <property type="project" value="TreeGrafter"/>
</dbReference>
<dbReference type="PANTHER" id="PTHR10359">
    <property type="entry name" value="A/G-SPECIFIC ADENINE GLYCOSYLASE/ENDONUCLEASE III"/>
    <property type="match status" value="1"/>
</dbReference>
<dbReference type="GO" id="GO:0006285">
    <property type="term" value="P:base-excision repair, AP site formation"/>
    <property type="evidence" value="ECO:0007669"/>
    <property type="project" value="TreeGrafter"/>
</dbReference>
<evidence type="ECO:0000256" key="2">
    <source>
        <dbReference type="ARBA" id="ARBA00022723"/>
    </source>
</evidence>
<sequence length="150" mass="16912">MKPRWEDIWEALKAIPISPKGFVVYHATNPFELLVSVILSQNTSDKNAIKSLKALKKVLGEITPEKILKTSKSDLEKLIRPSGLYKQKIEAIIDAAMNFVDLGGEDKFLKMNYEDARNFLLKIRGVGKKTTDVVLLITHNAHVFPVDTHI</sequence>
<dbReference type="CDD" id="cd00056">
    <property type="entry name" value="ENDO3c"/>
    <property type="match status" value="1"/>
</dbReference>
<dbReference type="Pfam" id="PF00730">
    <property type="entry name" value="HhH-GPD"/>
    <property type="match status" value="1"/>
</dbReference>
<name>A0A7C5DFF0_UNCW3</name>
<evidence type="ECO:0000256" key="4">
    <source>
        <dbReference type="ARBA" id="ARBA00022801"/>
    </source>
</evidence>
<keyword evidence="5" id="KW-0408">Iron</keyword>
<evidence type="ECO:0000256" key="5">
    <source>
        <dbReference type="ARBA" id="ARBA00023004"/>
    </source>
</evidence>
<dbReference type="EMBL" id="DRTB01000271">
    <property type="protein sequence ID" value="HHE05124.1"/>
    <property type="molecule type" value="Genomic_DNA"/>
</dbReference>
<dbReference type="Proteomes" id="UP000886110">
    <property type="component" value="Unassembled WGS sequence"/>
</dbReference>
<accession>A0A7C5DFF0</accession>
<dbReference type="InterPro" id="IPR011257">
    <property type="entry name" value="DNA_glycosylase"/>
</dbReference>
<dbReference type="GO" id="GO:0046872">
    <property type="term" value="F:metal ion binding"/>
    <property type="evidence" value="ECO:0007669"/>
    <property type="project" value="UniProtKB-KW"/>
</dbReference>
<feature type="domain" description="HhH-GPD" evidence="8">
    <location>
        <begin position="39"/>
        <end position="150"/>
    </location>
</feature>
<keyword evidence="1" id="KW-0004">4Fe-4S</keyword>
<dbReference type="GO" id="GO:0051539">
    <property type="term" value="F:4 iron, 4 sulfur cluster binding"/>
    <property type="evidence" value="ECO:0007669"/>
    <property type="project" value="UniProtKB-KW"/>
</dbReference>
<feature type="non-terminal residue" evidence="9">
    <location>
        <position position="150"/>
    </location>
</feature>